<comment type="caution">
    <text evidence="3">The sequence shown here is derived from an EMBL/GenBank/DDBJ whole genome shotgun (WGS) entry which is preliminary data.</text>
</comment>
<dbReference type="Pfam" id="PF00582">
    <property type="entry name" value="Usp"/>
    <property type="match status" value="1"/>
</dbReference>
<evidence type="ECO:0000256" key="1">
    <source>
        <dbReference type="ARBA" id="ARBA00008791"/>
    </source>
</evidence>
<dbReference type="Proteomes" id="UP001348641">
    <property type="component" value="Unassembled WGS sequence"/>
</dbReference>
<protein>
    <submittedName>
        <fullName evidence="3">Universal stress protein</fullName>
    </submittedName>
</protein>
<dbReference type="RefSeq" id="WP_330158492.1">
    <property type="nucleotide sequence ID" value="NZ_BAAAJA010000008.1"/>
</dbReference>
<proteinExistence type="inferred from homology"/>
<dbReference type="EMBL" id="JAUUCC010000027">
    <property type="protein sequence ID" value="MEE2051293.1"/>
    <property type="molecule type" value="Genomic_DNA"/>
</dbReference>
<dbReference type="PANTHER" id="PTHR46268">
    <property type="entry name" value="STRESS RESPONSE PROTEIN NHAX"/>
    <property type="match status" value="1"/>
</dbReference>
<evidence type="ECO:0000313" key="3">
    <source>
        <dbReference type="EMBL" id="MEE2051293.1"/>
    </source>
</evidence>
<evidence type="ECO:0000313" key="4">
    <source>
        <dbReference type="Proteomes" id="UP001348641"/>
    </source>
</evidence>
<reference evidence="3 4" key="1">
    <citation type="submission" date="2023-07" db="EMBL/GenBank/DDBJ databases">
        <authorList>
            <person name="Girao M."/>
            <person name="Carvalho M.F."/>
        </authorList>
    </citation>
    <scope>NUCLEOTIDE SEQUENCE [LARGE SCALE GENOMIC DNA]</scope>
    <source>
        <strain evidence="3 4">66/93</strain>
    </source>
</reference>
<gene>
    <name evidence="3" type="ORF">Q8A49_12400</name>
</gene>
<dbReference type="CDD" id="cd00293">
    <property type="entry name" value="USP-like"/>
    <property type="match status" value="1"/>
</dbReference>
<accession>A0ABU7KPU5</accession>
<dbReference type="Gene3D" id="3.40.50.620">
    <property type="entry name" value="HUPs"/>
    <property type="match status" value="1"/>
</dbReference>
<dbReference type="InterPro" id="IPR006015">
    <property type="entry name" value="Universal_stress_UspA"/>
</dbReference>
<organism evidence="3 4">
    <name type="scientific">Nocardiopsis tropica</name>
    <dbReference type="NCBI Taxonomy" id="109330"/>
    <lineage>
        <taxon>Bacteria</taxon>
        <taxon>Bacillati</taxon>
        <taxon>Actinomycetota</taxon>
        <taxon>Actinomycetes</taxon>
        <taxon>Streptosporangiales</taxon>
        <taxon>Nocardiopsidaceae</taxon>
        <taxon>Nocardiopsis</taxon>
    </lineage>
</organism>
<evidence type="ECO:0000259" key="2">
    <source>
        <dbReference type="Pfam" id="PF00582"/>
    </source>
</evidence>
<dbReference type="PRINTS" id="PR01438">
    <property type="entry name" value="UNVRSLSTRESS"/>
</dbReference>
<name>A0ABU7KPU5_9ACTN</name>
<dbReference type="PANTHER" id="PTHR46268:SF6">
    <property type="entry name" value="UNIVERSAL STRESS PROTEIN UP12"/>
    <property type="match status" value="1"/>
</dbReference>
<comment type="similarity">
    <text evidence="1">Belongs to the universal stress protein A family.</text>
</comment>
<dbReference type="InterPro" id="IPR006016">
    <property type="entry name" value="UspA"/>
</dbReference>
<sequence>MPVTEWFEEEQMTVVLAHAPVESAEAAFAQAVRQAGLRGGELVIANAVSHDAAADARAADASRVRELVGRAEGEGVRARAVRLTDADAAAALLELTEELDADLLVIGVRHRSAIGKLLMGSTAQRLLLEASCPVLAVKSGAGPRGAGGPA</sequence>
<dbReference type="SUPFAM" id="SSF52402">
    <property type="entry name" value="Adenine nucleotide alpha hydrolases-like"/>
    <property type="match status" value="1"/>
</dbReference>
<feature type="domain" description="UspA" evidence="2">
    <location>
        <begin position="13"/>
        <end position="138"/>
    </location>
</feature>
<dbReference type="InterPro" id="IPR014729">
    <property type="entry name" value="Rossmann-like_a/b/a_fold"/>
</dbReference>